<dbReference type="PANTHER" id="PTHR47510:SF3">
    <property type="entry name" value="ENDO_EXONUCLEASE_PHOSPHATASE DOMAIN-CONTAINING PROTEIN"/>
    <property type="match status" value="1"/>
</dbReference>
<name>A0AAW1H465_SAPOF</name>
<dbReference type="AlphaFoldDB" id="A0AAW1H465"/>
<protein>
    <submittedName>
        <fullName evidence="1">Uncharacterized protein</fullName>
    </submittedName>
</protein>
<organism evidence="1 2">
    <name type="scientific">Saponaria officinalis</name>
    <name type="common">Common soapwort</name>
    <name type="synonym">Lychnis saponaria</name>
    <dbReference type="NCBI Taxonomy" id="3572"/>
    <lineage>
        <taxon>Eukaryota</taxon>
        <taxon>Viridiplantae</taxon>
        <taxon>Streptophyta</taxon>
        <taxon>Embryophyta</taxon>
        <taxon>Tracheophyta</taxon>
        <taxon>Spermatophyta</taxon>
        <taxon>Magnoliopsida</taxon>
        <taxon>eudicotyledons</taxon>
        <taxon>Gunneridae</taxon>
        <taxon>Pentapetalae</taxon>
        <taxon>Caryophyllales</taxon>
        <taxon>Caryophyllaceae</taxon>
        <taxon>Caryophylleae</taxon>
        <taxon>Saponaria</taxon>
    </lineage>
</organism>
<reference evidence="1" key="1">
    <citation type="submission" date="2024-03" db="EMBL/GenBank/DDBJ databases">
        <title>WGS assembly of Saponaria officinalis var. Norfolk2.</title>
        <authorList>
            <person name="Jenkins J."/>
            <person name="Shu S."/>
            <person name="Grimwood J."/>
            <person name="Barry K."/>
            <person name="Goodstein D."/>
            <person name="Schmutz J."/>
            <person name="Leebens-Mack J."/>
            <person name="Osbourn A."/>
        </authorList>
    </citation>
    <scope>NUCLEOTIDE SEQUENCE [LARGE SCALE GENOMIC DNA]</scope>
    <source>
        <strain evidence="1">JIC</strain>
    </source>
</reference>
<sequence>MRDLRKRKVIGESRIKWWKLQGENQQALLDKVGSSDIWSDCKEKDIDATWDKVEHVVKDLAREVLGESNGNRPSGKDTSWWNDEVRQAIKTKRECYKVLGKCMSDENFEKYKEARRAAKKTVRDARAKVNQEMYAKLDTKEGEKDIYKLARIRDRKTKDIGRVRCVKDMDNKVLVHDIEIKGRWSYYFDNLFNGL</sequence>
<evidence type="ECO:0000313" key="2">
    <source>
        <dbReference type="Proteomes" id="UP001443914"/>
    </source>
</evidence>
<keyword evidence="2" id="KW-1185">Reference proteome</keyword>
<comment type="caution">
    <text evidence="1">The sequence shown here is derived from an EMBL/GenBank/DDBJ whole genome shotgun (WGS) entry which is preliminary data.</text>
</comment>
<accession>A0AAW1H465</accession>
<dbReference type="Proteomes" id="UP001443914">
    <property type="component" value="Unassembled WGS sequence"/>
</dbReference>
<gene>
    <name evidence="1" type="ORF">RND81_12G003600</name>
</gene>
<proteinExistence type="predicted"/>
<dbReference type="PANTHER" id="PTHR47510">
    <property type="entry name" value="REVERSE TRANSCRIPTASE DOMAIN-CONTAINING PROTEIN"/>
    <property type="match status" value="1"/>
</dbReference>
<evidence type="ECO:0000313" key="1">
    <source>
        <dbReference type="EMBL" id="KAK9671053.1"/>
    </source>
</evidence>
<dbReference type="EMBL" id="JBDFQZ010000012">
    <property type="protein sequence ID" value="KAK9671053.1"/>
    <property type="molecule type" value="Genomic_DNA"/>
</dbReference>